<dbReference type="EMBL" id="UFSO01000002">
    <property type="protein sequence ID" value="SSY70929.1"/>
    <property type="molecule type" value="Genomic_DNA"/>
</dbReference>
<dbReference type="InterPro" id="IPR043132">
    <property type="entry name" value="BCAT-like_C"/>
</dbReference>
<organism evidence="2 3">
    <name type="scientific">Alysiella crassa</name>
    <dbReference type="NCBI Taxonomy" id="153491"/>
    <lineage>
        <taxon>Bacteria</taxon>
        <taxon>Pseudomonadati</taxon>
        <taxon>Pseudomonadota</taxon>
        <taxon>Betaproteobacteria</taxon>
        <taxon>Neisseriales</taxon>
        <taxon>Neisseriaceae</taxon>
        <taxon>Alysiella</taxon>
    </lineage>
</organism>
<gene>
    <name evidence="2" type="primary">pabB</name>
    <name evidence="2" type="ORF">NCTC10283_01050</name>
</gene>
<dbReference type="OrthoDB" id="9803598at2"/>
<dbReference type="InterPro" id="IPR043131">
    <property type="entry name" value="BCAT-like_N"/>
</dbReference>
<dbReference type="Gene3D" id="3.20.10.10">
    <property type="entry name" value="D-amino Acid Aminotransferase, subunit A, domain 2"/>
    <property type="match status" value="1"/>
</dbReference>
<dbReference type="RefSeq" id="WP_034292754.1">
    <property type="nucleotide sequence ID" value="NZ_CP091519.2"/>
</dbReference>
<keyword evidence="2" id="KW-0808">Transferase</keyword>
<dbReference type="Gene3D" id="3.30.470.10">
    <property type="match status" value="1"/>
</dbReference>
<feature type="domain" description="Chorismate-utilising enzyme C-terminal" evidence="1">
    <location>
        <begin position="112"/>
        <end position="376"/>
    </location>
</feature>
<keyword evidence="2" id="KW-0032">Aminotransferase</keyword>
<sequence length="592" mass="66216">MQAFVLFDDIPQKRAVLLQHFVHSDTFTSDTLEQLDDCLQKGWAKQWHCALFADYELGLPLQKLVERTDFSGSLKIYWFAEKHILPNAETWLAERGGNAPAGIATPQISQAEADYHHTINQIHEAIRRGDTYQINHTVRLHTTTYGNPIRLYARLRQNVPYAVLAALPDGGWTLCFSPELFLRIENNGKITTEPMKGTAPILGDGLDEQRAAELRADPKNRAENTMIVDLLRNDLGKLAEIGGVSVPEPFKINAFGTVWQMTSVVQAQLKQGITFSQILRATFPCGSITGAPKRKSMEIINLLEDSPRALYTGSIGFLEHAPDSALGFSGCLNVVIRTLNLIPKENSTEYLGTYGVGSGIVIDSRAADEYAECAWKARFLSELRPECDLFETMRVEQGKIALLTQHIDRLAHSALCLNIPFTRQAAMNVLENVLVELDNSLIYRMKLSLTASGSLKTEYAPLAELPENQKIIFSDKVLANHDPLRRHKTSHRADCDHAWQAAERVGAFDGLLFNENGDLLEGGRSSVMILWENQWLTPPLDLDILPSIARQIALNSDSLKEARISREMVRRAEKIRVGNALRGWLEVTLLEI</sequence>
<dbReference type="Pfam" id="PF01063">
    <property type="entry name" value="Aminotran_4"/>
    <property type="match status" value="1"/>
</dbReference>
<evidence type="ECO:0000259" key="1">
    <source>
        <dbReference type="Pfam" id="PF00425"/>
    </source>
</evidence>
<dbReference type="InterPro" id="IPR019999">
    <property type="entry name" value="Anth_synth_I-like"/>
</dbReference>
<dbReference type="GO" id="GO:0000162">
    <property type="term" value="P:L-tryptophan biosynthetic process"/>
    <property type="evidence" value="ECO:0007669"/>
    <property type="project" value="TreeGrafter"/>
</dbReference>
<reference evidence="2 3" key="1">
    <citation type="submission" date="2018-06" db="EMBL/GenBank/DDBJ databases">
        <authorList>
            <consortium name="Pathogen Informatics"/>
            <person name="Doyle S."/>
        </authorList>
    </citation>
    <scope>NUCLEOTIDE SEQUENCE [LARGE SCALE GENOMIC DNA]</scope>
    <source>
        <strain evidence="2 3">NCTC10283</strain>
    </source>
</reference>
<dbReference type="InterPro" id="IPR001544">
    <property type="entry name" value="Aminotrans_IV"/>
</dbReference>
<dbReference type="AlphaFoldDB" id="A0A376BMJ4"/>
<dbReference type="Gene3D" id="3.60.120.10">
    <property type="entry name" value="Anthranilate synthase"/>
    <property type="match status" value="1"/>
</dbReference>
<protein>
    <submittedName>
        <fullName evidence="2">Para-aminobenzoate synthase component 1</fullName>
        <ecNumber evidence="2">2.6.1.85</ecNumber>
    </submittedName>
</protein>
<dbReference type="SUPFAM" id="SSF56322">
    <property type="entry name" value="ADC synthase"/>
    <property type="match status" value="1"/>
</dbReference>
<keyword evidence="3" id="KW-1185">Reference proteome</keyword>
<dbReference type="GO" id="GO:0046820">
    <property type="term" value="F:4-amino-4-deoxychorismate synthase activity"/>
    <property type="evidence" value="ECO:0007669"/>
    <property type="project" value="UniProtKB-EC"/>
</dbReference>
<dbReference type="InterPro" id="IPR036038">
    <property type="entry name" value="Aminotransferase-like"/>
</dbReference>
<dbReference type="PANTHER" id="PTHR11236">
    <property type="entry name" value="AMINOBENZOATE/ANTHRANILATE SYNTHASE"/>
    <property type="match status" value="1"/>
</dbReference>
<dbReference type="InterPro" id="IPR015890">
    <property type="entry name" value="Chorismate_C"/>
</dbReference>
<dbReference type="PRINTS" id="PR00095">
    <property type="entry name" value="ANTSNTHASEI"/>
</dbReference>
<accession>A0A376BMJ4</accession>
<proteinExistence type="predicted"/>
<dbReference type="EC" id="2.6.1.85" evidence="2"/>
<evidence type="ECO:0000313" key="2">
    <source>
        <dbReference type="EMBL" id="SSY70929.1"/>
    </source>
</evidence>
<name>A0A376BMJ4_9NEIS</name>
<dbReference type="Proteomes" id="UP000254209">
    <property type="component" value="Unassembled WGS sequence"/>
</dbReference>
<dbReference type="Pfam" id="PF00425">
    <property type="entry name" value="Chorismate_bind"/>
    <property type="match status" value="1"/>
</dbReference>
<dbReference type="SUPFAM" id="SSF56752">
    <property type="entry name" value="D-aminoacid aminotransferase-like PLP-dependent enzymes"/>
    <property type="match status" value="1"/>
</dbReference>
<dbReference type="STRING" id="1120980.GCA_000745955_01268"/>
<evidence type="ECO:0000313" key="3">
    <source>
        <dbReference type="Proteomes" id="UP000254209"/>
    </source>
</evidence>
<dbReference type="InterPro" id="IPR005801">
    <property type="entry name" value="ADC_synthase"/>
</dbReference>
<dbReference type="PANTHER" id="PTHR11236:SF50">
    <property type="entry name" value="AMINODEOXYCHORISMATE SYNTHASE COMPONENT 1"/>
    <property type="match status" value="1"/>
</dbReference>